<proteinExistence type="predicted"/>
<sequence>MTQQQFSLHNETVKNHSFLAEMYRDGYFPNKLVDKGTAILIDLCFQIEEKQPQTLEQLYTLTHLATDKFNDLQGEFEENDSEIETVARDCIGMDFKFIATAYGFKDADVEKLIATRDW</sequence>
<accession>A0A1I1DXB1</accession>
<evidence type="ECO:0000313" key="1">
    <source>
        <dbReference type="EMBL" id="SFB77360.1"/>
    </source>
</evidence>
<reference evidence="1 2" key="1">
    <citation type="submission" date="2016-10" db="EMBL/GenBank/DDBJ databases">
        <authorList>
            <person name="de Groot N.N."/>
        </authorList>
    </citation>
    <scope>NUCLEOTIDE SEQUENCE [LARGE SCALE GENOMIC DNA]</scope>
    <source>
        <strain evidence="1 2">DSM 6793</strain>
    </source>
</reference>
<gene>
    <name evidence="1" type="ORF">SAMN05421780_101413</name>
</gene>
<dbReference type="InterPro" id="IPR043767">
    <property type="entry name" value="DUF5713"/>
</dbReference>
<dbReference type="EMBL" id="FOLE01000001">
    <property type="protein sequence ID" value="SFB77360.1"/>
    <property type="molecule type" value="Genomic_DNA"/>
</dbReference>
<dbReference type="Pfam" id="PF18977">
    <property type="entry name" value="DUF5713"/>
    <property type="match status" value="1"/>
</dbReference>
<dbReference type="Proteomes" id="UP000199514">
    <property type="component" value="Unassembled WGS sequence"/>
</dbReference>
<name>A0A1I1DXB1_9BACT</name>
<evidence type="ECO:0000313" key="2">
    <source>
        <dbReference type="Proteomes" id="UP000199514"/>
    </source>
</evidence>
<dbReference type="RefSeq" id="WP_091506445.1">
    <property type="nucleotide sequence ID" value="NZ_FOLE01000001.1"/>
</dbReference>
<organism evidence="1 2">
    <name type="scientific">Flexibacter flexilis DSM 6793</name>
    <dbReference type="NCBI Taxonomy" id="927664"/>
    <lineage>
        <taxon>Bacteria</taxon>
        <taxon>Pseudomonadati</taxon>
        <taxon>Bacteroidota</taxon>
        <taxon>Cytophagia</taxon>
        <taxon>Cytophagales</taxon>
        <taxon>Flexibacteraceae</taxon>
        <taxon>Flexibacter</taxon>
    </lineage>
</organism>
<protein>
    <submittedName>
        <fullName evidence="1">Uncharacterized protein</fullName>
    </submittedName>
</protein>
<dbReference type="OrthoDB" id="8795357at2"/>
<keyword evidence="2" id="KW-1185">Reference proteome</keyword>
<dbReference type="AlphaFoldDB" id="A0A1I1DXB1"/>